<keyword evidence="2 5" id="KW-0479">Metal-binding</keyword>
<evidence type="ECO:0000256" key="6">
    <source>
        <dbReference type="RuleBase" id="RU000461"/>
    </source>
</evidence>
<keyword evidence="6" id="KW-0503">Monooxygenase</keyword>
<dbReference type="PROSITE" id="PS00086">
    <property type="entry name" value="CYTOCHROME_P450"/>
    <property type="match status" value="1"/>
</dbReference>
<dbReference type="EC" id="1.14.13.21" evidence="8"/>
<organism evidence="8">
    <name type="scientific">Pohlia nutans</name>
    <dbReference type="NCBI Taxonomy" id="140635"/>
    <lineage>
        <taxon>Eukaryota</taxon>
        <taxon>Viridiplantae</taxon>
        <taxon>Streptophyta</taxon>
        <taxon>Embryophyta</taxon>
        <taxon>Bryophyta</taxon>
        <taxon>Bryophytina</taxon>
        <taxon>Bryopsida</taxon>
        <taxon>Bryidae</taxon>
        <taxon>Bryanae</taxon>
        <taxon>Bryales</taxon>
        <taxon>Mniaceae</taxon>
        <taxon>Pohlia</taxon>
    </lineage>
</organism>
<dbReference type="CDD" id="cd20618">
    <property type="entry name" value="CYP71_clan"/>
    <property type="match status" value="1"/>
</dbReference>
<evidence type="ECO:0000256" key="2">
    <source>
        <dbReference type="ARBA" id="ARBA00022723"/>
    </source>
</evidence>
<dbReference type="GO" id="GO:0016705">
    <property type="term" value="F:oxidoreductase activity, acting on paired donors, with incorporation or reduction of molecular oxygen"/>
    <property type="evidence" value="ECO:0007669"/>
    <property type="project" value="InterPro"/>
</dbReference>
<dbReference type="PRINTS" id="PR00463">
    <property type="entry name" value="EP450I"/>
</dbReference>
<comment type="similarity">
    <text evidence="1 6">Belongs to the cytochrome P450 family.</text>
</comment>
<dbReference type="GO" id="GO:0004497">
    <property type="term" value="F:monooxygenase activity"/>
    <property type="evidence" value="ECO:0007669"/>
    <property type="project" value="UniProtKB-KW"/>
</dbReference>
<dbReference type="SUPFAM" id="SSF48264">
    <property type="entry name" value="Cytochrome P450"/>
    <property type="match status" value="1"/>
</dbReference>
<keyword evidence="7" id="KW-0812">Transmembrane</keyword>
<dbReference type="PRINTS" id="PR00385">
    <property type="entry name" value="P450"/>
</dbReference>
<evidence type="ECO:0000313" key="8">
    <source>
        <dbReference type="EMBL" id="AHI15944.1"/>
    </source>
</evidence>
<evidence type="ECO:0000256" key="5">
    <source>
        <dbReference type="PIRSR" id="PIRSR602401-1"/>
    </source>
</evidence>
<keyword evidence="3 6" id="KW-0560">Oxidoreductase</keyword>
<comment type="cofactor">
    <cofactor evidence="5">
        <name>heme</name>
        <dbReference type="ChEBI" id="CHEBI:30413"/>
    </cofactor>
</comment>
<sequence>MGSEDAWMTSQLHSLQHPWSWNAAGLGRALYILAGVVFFAVVYFEQSSKRRERLAKLPPGPFQWPYLGSLPHLFLSAGLRSSSKLRETVAALETKHGPIMLLQIADLHVLVVSSGEFAKQVLVTHDAEFFFRPRCGVGKYLGFGSADIAFAEGRHHWYLRKLCDTRLFSSESFASNAPIRKHEAANMLRSLFEASQRGEAICVRDAVTTFVRNSLCGMLLGTGHLDVENTSLHFTKETLTTLLDEVVAVAGDTTLRELTPGLNSWGGRDEQMKDLHLRLTKYFQVILDDRSLRLETNAEPEALVDVLLSLDEDQKLSSDAIMGILLDSLVGGIYPITATVEWALTELVRHPALLERVQMEMTEVVGPYHIVHEAEFSQLSFFQAIVKETLRLHPAMAMSLPHMNKVATPVGDYEVPANTCVVMDYAAIGRDAKVWPKPLQFDPRRFVDTDAASQIDTFKLLPFGYGRRGCPGANLGVILVQLSLAYLVQGFDWRPLKGQLPHDIHVQEAAGVFCFRSTPLTLRATPRLSSTLYEI</sequence>
<dbReference type="InterPro" id="IPR017972">
    <property type="entry name" value="Cyt_P450_CS"/>
</dbReference>
<evidence type="ECO:0000256" key="1">
    <source>
        <dbReference type="ARBA" id="ARBA00010617"/>
    </source>
</evidence>
<keyword evidence="5 6" id="KW-0349">Heme</keyword>
<proteinExistence type="evidence at transcript level"/>
<dbReference type="GO" id="GO:0005506">
    <property type="term" value="F:iron ion binding"/>
    <property type="evidence" value="ECO:0007669"/>
    <property type="project" value="InterPro"/>
</dbReference>
<dbReference type="Gene3D" id="1.10.630.10">
    <property type="entry name" value="Cytochrome P450"/>
    <property type="match status" value="1"/>
</dbReference>
<feature type="transmembrane region" description="Helical" evidence="7">
    <location>
        <begin position="20"/>
        <end position="44"/>
    </location>
</feature>
<accession>W5XK02</accession>
<dbReference type="PANTHER" id="PTHR47944:SF19">
    <property type="entry name" value="CYTOCHROME P450 77A4"/>
    <property type="match status" value="1"/>
</dbReference>
<dbReference type="GO" id="GO:0020037">
    <property type="term" value="F:heme binding"/>
    <property type="evidence" value="ECO:0007669"/>
    <property type="project" value="InterPro"/>
</dbReference>
<evidence type="ECO:0000256" key="4">
    <source>
        <dbReference type="ARBA" id="ARBA00023004"/>
    </source>
</evidence>
<evidence type="ECO:0000256" key="7">
    <source>
        <dbReference type="SAM" id="Phobius"/>
    </source>
</evidence>
<keyword evidence="7" id="KW-1133">Transmembrane helix</keyword>
<dbReference type="InterPro" id="IPR036396">
    <property type="entry name" value="Cyt_P450_sf"/>
</dbReference>
<keyword evidence="7" id="KW-0472">Membrane</keyword>
<dbReference type="EMBL" id="KF835369">
    <property type="protein sequence ID" value="AHI15944.1"/>
    <property type="molecule type" value="mRNA"/>
</dbReference>
<dbReference type="InterPro" id="IPR001128">
    <property type="entry name" value="Cyt_P450"/>
</dbReference>
<dbReference type="Pfam" id="PF00067">
    <property type="entry name" value="p450"/>
    <property type="match status" value="1"/>
</dbReference>
<feature type="binding site" description="axial binding residue" evidence="5">
    <location>
        <position position="470"/>
    </location>
    <ligand>
        <name>heme</name>
        <dbReference type="ChEBI" id="CHEBI:30413"/>
    </ligand>
    <ligandPart>
        <name>Fe</name>
        <dbReference type="ChEBI" id="CHEBI:18248"/>
    </ligandPart>
</feature>
<reference evidence="8" key="1">
    <citation type="journal article" date="2014" name="Gene">
        <title>Identification of the flavonoid 3'-hydroxylase and flavonoid 3',5'-hydroxylase genes from Antarctic moss and their regulation during abiotic stress.</title>
        <authorList>
            <person name="Liu S."/>
            <person name="Ju J."/>
            <person name="Xia G."/>
        </authorList>
    </citation>
    <scope>NUCLEOTIDE SEQUENCE</scope>
    <source>
        <strain evidence="8">MFC07511</strain>
    </source>
</reference>
<dbReference type="PANTHER" id="PTHR47944">
    <property type="entry name" value="CYTOCHROME P450 98A9"/>
    <property type="match status" value="1"/>
</dbReference>
<keyword evidence="4 5" id="KW-0408">Iron</keyword>
<evidence type="ECO:0000256" key="3">
    <source>
        <dbReference type="ARBA" id="ARBA00023002"/>
    </source>
</evidence>
<name>W5XK02_9BRYO</name>
<dbReference type="AlphaFoldDB" id="W5XK02"/>
<dbReference type="InterPro" id="IPR002401">
    <property type="entry name" value="Cyt_P450_E_grp-I"/>
</dbReference>
<protein>
    <submittedName>
        <fullName evidence="8">Flavonoid 3'-hydroxylase</fullName>
        <ecNumber evidence="8">1.14.13.21</ecNumber>
    </submittedName>
</protein>